<dbReference type="NCBIfam" id="TIGR03544">
    <property type="entry name" value="DivI1A_domain"/>
    <property type="match status" value="2"/>
</dbReference>
<dbReference type="GO" id="GO:0005737">
    <property type="term" value="C:cytoplasm"/>
    <property type="evidence" value="ECO:0007669"/>
    <property type="project" value="UniProtKB-SubCell"/>
</dbReference>
<comment type="subcellular location">
    <subcellularLocation>
        <location evidence="1">Cytoplasm</location>
    </subcellularLocation>
</comment>
<evidence type="ECO:0000313" key="9">
    <source>
        <dbReference type="EMBL" id="MDT0247814.1"/>
    </source>
</evidence>
<dbReference type="AlphaFoldDB" id="A0AAE4FZK1"/>
<reference evidence="9" key="1">
    <citation type="submission" date="2022-06" db="EMBL/GenBank/DDBJ databases">
        <title>Draft Genome Sequences of Three Actinomyces oris Strains, Isolated from Healthy Human Feces.</title>
        <authorList>
            <person name="Ye Y."/>
            <person name="Liu C."/>
            <person name="Zhao J."/>
            <person name="Xu J."/>
            <person name="Huang H."/>
            <person name="Wang B."/>
            <person name="Wei J."/>
            <person name="Jing X."/>
        </authorList>
    </citation>
    <scope>NUCLEOTIDE SEQUENCE</scope>
    <source>
        <strain evidence="9">CNGBCC1803368</strain>
    </source>
</reference>
<evidence type="ECO:0000256" key="1">
    <source>
        <dbReference type="ARBA" id="ARBA00004496"/>
    </source>
</evidence>
<evidence type="ECO:0000256" key="2">
    <source>
        <dbReference type="ARBA" id="ARBA00009008"/>
    </source>
</evidence>
<evidence type="ECO:0000256" key="8">
    <source>
        <dbReference type="ARBA" id="ARBA00031737"/>
    </source>
</evidence>
<dbReference type="Proteomes" id="UP001180729">
    <property type="component" value="Unassembled WGS sequence"/>
</dbReference>
<accession>A0AAE4FZK1</accession>
<dbReference type="PANTHER" id="PTHR35794">
    <property type="entry name" value="CELL DIVISION PROTEIN DIVIVA"/>
    <property type="match status" value="1"/>
</dbReference>
<evidence type="ECO:0000256" key="6">
    <source>
        <dbReference type="ARBA" id="ARBA00023054"/>
    </source>
</evidence>
<dbReference type="RefSeq" id="WP_311372071.1">
    <property type="nucleotide sequence ID" value="NZ_JAMZMH010000002.1"/>
</dbReference>
<keyword evidence="6" id="KW-0175">Coiled coil</keyword>
<keyword evidence="4" id="KW-0963">Cytoplasm</keyword>
<gene>
    <name evidence="9" type="ORF">RMW62_01780</name>
</gene>
<keyword evidence="7" id="KW-0131">Cell cycle</keyword>
<comment type="caution">
    <text evidence="9">The sequence shown here is derived from an EMBL/GenBank/DDBJ whole genome shotgun (WGS) entry which is preliminary data.</text>
</comment>
<evidence type="ECO:0000256" key="5">
    <source>
        <dbReference type="ARBA" id="ARBA00022618"/>
    </source>
</evidence>
<evidence type="ECO:0000256" key="4">
    <source>
        <dbReference type="ARBA" id="ARBA00022490"/>
    </source>
</evidence>
<sequence>MTILTSNDVDNVRFTATQFREGYEQHEVDSFLEKIASTLRVLQTGTNSTGYASNIADVKVITADDVQSKKFHGTRFREGYEQDEVDSFLDHVVETLRYLEGGAQASGYEAQWGGSSWDGGVNAYGSASYAAPSGTDGTGDAQYAEAIAQRDQYIAQLQQENAYLRAELEAAQRRLEMFGA</sequence>
<dbReference type="EMBL" id="JAMZMH010000002">
    <property type="protein sequence ID" value="MDT0247814.1"/>
    <property type="molecule type" value="Genomic_DNA"/>
</dbReference>
<dbReference type="InterPro" id="IPR007793">
    <property type="entry name" value="DivIVA_fam"/>
</dbReference>
<name>A0AAE4FZK1_9ACTO</name>
<evidence type="ECO:0000256" key="7">
    <source>
        <dbReference type="ARBA" id="ARBA00023306"/>
    </source>
</evidence>
<keyword evidence="5" id="KW-0132">Cell division</keyword>
<organism evidence="9 10">
    <name type="scientific">Actinomyces oris</name>
    <dbReference type="NCBI Taxonomy" id="544580"/>
    <lineage>
        <taxon>Bacteria</taxon>
        <taxon>Bacillati</taxon>
        <taxon>Actinomycetota</taxon>
        <taxon>Actinomycetes</taxon>
        <taxon>Actinomycetales</taxon>
        <taxon>Actinomycetaceae</taxon>
        <taxon>Actinomyces</taxon>
    </lineage>
</organism>
<dbReference type="InterPro" id="IPR019933">
    <property type="entry name" value="DivIVA_domain"/>
</dbReference>
<dbReference type="GO" id="GO:0051301">
    <property type="term" value="P:cell division"/>
    <property type="evidence" value="ECO:0007669"/>
    <property type="project" value="UniProtKB-KW"/>
</dbReference>
<comment type="similarity">
    <text evidence="2">Belongs to the DivIVA family.</text>
</comment>
<evidence type="ECO:0000313" key="10">
    <source>
        <dbReference type="Proteomes" id="UP001180729"/>
    </source>
</evidence>
<protein>
    <recommendedName>
        <fullName evidence="3">Cell wall synthesis protein Wag31</fullName>
    </recommendedName>
    <alternativeName>
        <fullName evidence="8">Antigen 84</fullName>
    </alternativeName>
</protein>
<dbReference type="PANTHER" id="PTHR35794:SF2">
    <property type="entry name" value="CELL DIVISION PROTEIN DIVIVA"/>
    <property type="match status" value="1"/>
</dbReference>
<evidence type="ECO:0000256" key="3">
    <source>
        <dbReference type="ARBA" id="ARBA00018787"/>
    </source>
</evidence>
<dbReference type="Gene3D" id="6.10.250.660">
    <property type="match status" value="2"/>
</dbReference>
<proteinExistence type="inferred from homology"/>